<sequence>MHNFDSYLAGSASRISAEYFQLDVNGRDTVIFRERVYCYELYHQLRRYWPNETNWKICGEIDKRGHPVLRYSDESPDFLVHVPGEPANFAIIEVKPADFDRQKLIKDFKTIVKFMRSNHAGYERGICLIYGDKPRLISNITNAVAQFVSEGHDASSIEIWHHPSIGTCAHHISIAGTKVVAENRV</sequence>
<keyword evidence="1" id="KW-0808">Transferase</keyword>
<dbReference type="GO" id="GO:0016740">
    <property type="term" value="F:transferase activity"/>
    <property type="evidence" value="ECO:0007669"/>
    <property type="project" value="UniProtKB-KW"/>
</dbReference>
<protein>
    <submittedName>
        <fullName evidence="1">Methionyl-tRNA formyltransferase-like protein</fullName>
    </submittedName>
</protein>
<evidence type="ECO:0000313" key="2">
    <source>
        <dbReference type="Proteomes" id="UP000240254"/>
    </source>
</evidence>
<evidence type="ECO:0000313" key="1">
    <source>
        <dbReference type="EMBL" id="PSU30396.1"/>
    </source>
</evidence>
<dbReference type="RefSeq" id="WP_065177028.1">
    <property type="nucleotide sequence ID" value="NZ_LZFA01000043.1"/>
</dbReference>
<dbReference type="Proteomes" id="UP000240254">
    <property type="component" value="Unassembled WGS sequence"/>
</dbReference>
<organism evidence="1 2">
    <name type="scientific">Photobacterium aquimaris</name>
    <dbReference type="NCBI Taxonomy" id="512643"/>
    <lineage>
        <taxon>Bacteria</taxon>
        <taxon>Pseudomonadati</taxon>
        <taxon>Pseudomonadota</taxon>
        <taxon>Gammaproteobacteria</taxon>
        <taxon>Vibrionales</taxon>
        <taxon>Vibrionaceae</taxon>
        <taxon>Photobacterium</taxon>
    </lineage>
</organism>
<proteinExistence type="predicted"/>
<gene>
    <name evidence="1" type="ORF">CTM88_05140</name>
</gene>
<comment type="caution">
    <text evidence="1">The sequence shown here is derived from an EMBL/GenBank/DDBJ whole genome shotgun (WGS) entry which is preliminary data.</text>
</comment>
<name>A0A2T3IPX5_9GAMM</name>
<accession>A0A2T3IPX5</accession>
<dbReference type="AlphaFoldDB" id="A0A2T3IPX5"/>
<reference evidence="1 2" key="1">
    <citation type="submission" date="2018-03" db="EMBL/GenBank/DDBJ databases">
        <title>Whole genome sequencing of Histamine producing bacteria.</title>
        <authorList>
            <person name="Butler K."/>
        </authorList>
    </citation>
    <scope>NUCLEOTIDE SEQUENCE [LARGE SCALE GENOMIC DNA]</scope>
    <source>
        <strain evidence="1 2">BS2</strain>
    </source>
</reference>
<dbReference type="OrthoDB" id="8907997at2"/>
<dbReference type="EMBL" id="PYMK01000004">
    <property type="protein sequence ID" value="PSU30396.1"/>
    <property type="molecule type" value="Genomic_DNA"/>
</dbReference>